<gene>
    <name evidence="3" type="ORF">H9628_00895</name>
</gene>
<comment type="caution">
    <text evidence="3">The sequence shown here is derived from an EMBL/GenBank/DDBJ whole genome shotgun (WGS) entry which is preliminary data.</text>
</comment>
<evidence type="ECO:0000313" key="3">
    <source>
        <dbReference type="EMBL" id="MBD8017024.1"/>
    </source>
</evidence>
<protein>
    <submittedName>
        <fullName evidence="3">Glycosyltransferase</fullName>
    </submittedName>
</protein>
<keyword evidence="4" id="KW-1185">Reference proteome</keyword>
<reference evidence="3 4" key="1">
    <citation type="submission" date="2020-08" db="EMBL/GenBank/DDBJ databases">
        <title>A Genomic Blueprint of the Chicken Gut Microbiome.</title>
        <authorList>
            <person name="Gilroy R."/>
            <person name="Ravi A."/>
            <person name="Getino M."/>
            <person name="Pursley I."/>
            <person name="Horton D.L."/>
            <person name="Alikhan N.-F."/>
            <person name="Baker D."/>
            <person name="Gharbi K."/>
            <person name="Hall N."/>
            <person name="Watson M."/>
            <person name="Adriaenssens E.M."/>
            <person name="Foster-Nyarko E."/>
            <person name="Jarju S."/>
            <person name="Secka A."/>
            <person name="Antonio M."/>
            <person name="Oren A."/>
            <person name="Chaudhuri R."/>
            <person name="La Ragione R.M."/>
            <person name="Hildebrand F."/>
            <person name="Pallen M.J."/>
        </authorList>
    </citation>
    <scope>NUCLEOTIDE SEQUENCE [LARGE SCALE GENOMIC DNA]</scope>
    <source>
        <strain evidence="3 4">Sa1CVA4</strain>
    </source>
</reference>
<dbReference type="PANTHER" id="PTHR46401:SF2">
    <property type="entry name" value="GLYCOSYLTRANSFERASE WBBK-RELATED"/>
    <property type="match status" value="1"/>
</dbReference>
<sequence length="359" mass="41772">MSYKILFFIDSLGSGGAQRQIVEVAKTFKQYGHHCEFLIYHESMFFEKDLIEVKIPIKILKTRSYLQRIIACWSYIRSGDYDCVISFLDVPNFINELTSFPFRRHKIIVGERSADNNILTNRKRRLLKYFHRFANYVVSNSYSAKAIIEHIKPSIKNQRVIYNMLDLEKWTPSYGSTGTPKIRVMSAATHRQLKNARILIEAVNMLTPEERQHVKIDWYGKQSDDNSYHQNLQLINNYSLQEIISFYPPVTDLEVKIKDYNIVGLYSTTEGLPNIVCEGMAAGKVVVASAVSDVPKLLSHCMEFTFNPYRPEELVYILKTLIHDYTPAQLENIGLENRKKAITLFDKNKIYEKYLELIQ</sequence>
<dbReference type="RefSeq" id="WP_251832235.1">
    <property type="nucleotide sequence ID" value="NZ_JACSPS010000001.1"/>
</dbReference>
<dbReference type="InterPro" id="IPR028098">
    <property type="entry name" value="Glyco_trans_4-like_N"/>
</dbReference>
<dbReference type="Gene3D" id="3.40.50.2000">
    <property type="entry name" value="Glycogen Phosphorylase B"/>
    <property type="match status" value="2"/>
</dbReference>
<name>A0ABR8WIZ4_9FLAO</name>
<dbReference type="Pfam" id="PF13692">
    <property type="entry name" value="Glyco_trans_1_4"/>
    <property type="match status" value="1"/>
</dbReference>
<dbReference type="PANTHER" id="PTHR46401">
    <property type="entry name" value="GLYCOSYLTRANSFERASE WBBK-RELATED"/>
    <property type="match status" value="1"/>
</dbReference>
<proteinExistence type="predicted"/>
<dbReference type="SUPFAM" id="SSF53756">
    <property type="entry name" value="UDP-Glycosyltransferase/glycogen phosphorylase"/>
    <property type="match status" value="1"/>
</dbReference>
<accession>A0ABR8WIZ4</accession>
<organism evidence="3 4">
    <name type="scientific">Kaistella pullorum</name>
    <dbReference type="NCBI Taxonomy" id="2763074"/>
    <lineage>
        <taxon>Bacteria</taxon>
        <taxon>Pseudomonadati</taxon>
        <taxon>Bacteroidota</taxon>
        <taxon>Flavobacteriia</taxon>
        <taxon>Flavobacteriales</taxon>
        <taxon>Weeksellaceae</taxon>
        <taxon>Chryseobacterium group</taxon>
        <taxon>Kaistella</taxon>
    </lineage>
</organism>
<feature type="domain" description="Glycosyltransferase subfamily 4-like N-terminal" evidence="2">
    <location>
        <begin position="15"/>
        <end position="169"/>
    </location>
</feature>
<dbReference type="Pfam" id="PF13439">
    <property type="entry name" value="Glyco_transf_4"/>
    <property type="match status" value="1"/>
</dbReference>
<dbReference type="EMBL" id="JACSPS010000001">
    <property type="protein sequence ID" value="MBD8017024.1"/>
    <property type="molecule type" value="Genomic_DNA"/>
</dbReference>
<evidence type="ECO:0000256" key="1">
    <source>
        <dbReference type="ARBA" id="ARBA00022679"/>
    </source>
</evidence>
<evidence type="ECO:0000313" key="4">
    <source>
        <dbReference type="Proteomes" id="UP000626242"/>
    </source>
</evidence>
<evidence type="ECO:0000259" key="2">
    <source>
        <dbReference type="Pfam" id="PF13439"/>
    </source>
</evidence>
<keyword evidence="1" id="KW-0808">Transferase</keyword>
<dbReference type="Proteomes" id="UP000626242">
    <property type="component" value="Unassembled WGS sequence"/>
</dbReference>